<dbReference type="PANTHER" id="PTHR11102">
    <property type="entry name" value="SEL-1-LIKE PROTEIN"/>
    <property type="match status" value="1"/>
</dbReference>
<keyword evidence="1" id="KW-0472">Membrane</keyword>
<evidence type="ECO:0000313" key="2">
    <source>
        <dbReference type="EMBL" id="VAW93712.1"/>
    </source>
</evidence>
<reference evidence="2" key="1">
    <citation type="submission" date="2018-06" db="EMBL/GenBank/DDBJ databases">
        <authorList>
            <person name="Zhirakovskaya E."/>
        </authorList>
    </citation>
    <scope>NUCLEOTIDE SEQUENCE</scope>
</reference>
<dbReference type="InterPro" id="IPR050767">
    <property type="entry name" value="Sel1_AlgK"/>
</dbReference>
<dbReference type="Gene3D" id="1.25.40.10">
    <property type="entry name" value="Tetratricopeptide repeat domain"/>
    <property type="match status" value="1"/>
</dbReference>
<dbReference type="InterPro" id="IPR006597">
    <property type="entry name" value="Sel1-like"/>
</dbReference>
<keyword evidence="1" id="KW-1133">Transmembrane helix</keyword>
<protein>
    <recommendedName>
        <fullName evidence="3">Beta-lactamase</fullName>
    </recommendedName>
</protein>
<evidence type="ECO:0008006" key="3">
    <source>
        <dbReference type="Google" id="ProtNLM"/>
    </source>
</evidence>
<dbReference type="Pfam" id="PF08238">
    <property type="entry name" value="Sel1"/>
    <property type="match status" value="2"/>
</dbReference>
<dbReference type="PANTHER" id="PTHR11102:SF160">
    <property type="entry name" value="ERAD-ASSOCIATED E3 UBIQUITIN-PROTEIN LIGASE COMPONENT HRD3"/>
    <property type="match status" value="1"/>
</dbReference>
<keyword evidence="1" id="KW-0812">Transmembrane</keyword>
<organism evidence="2">
    <name type="scientific">hydrothermal vent metagenome</name>
    <dbReference type="NCBI Taxonomy" id="652676"/>
    <lineage>
        <taxon>unclassified sequences</taxon>
        <taxon>metagenomes</taxon>
        <taxon>ecological metagenomes</taxon>
    </lineage>
</organism>
<evidence type="ECO:0000256" key="1">
    <source>
        <dbReference type="SAM" id="Phobius"/>
    </source>
</evidence>
<sequence length="188" mass="22191">MSNLEDRFEEAYSLYQRKHYKESFEKYFLLAEEGHESCQSFVGWMYFSGEGVQRDLNKAKYWYEKAAKSGDSESLFYLGKIDYINEDYQEAFEKFSKSALNSYSPAIYRLGRLYQLGYGVSKNDKKAFDFFLKASNKGHLFARKQLAIYEMKGYRNFVNRFTGFFNYIYLFVIAIKLGSSDLDEKTLT</sequence>
<gene>
    <name evidence="2" type="ORF">MNBD_GAMMA21-3057</name>
</gene>
<dbReference type="SMART" id="SM00671">
    <property type="entry name" value="SEL1"/>
    <property type="match status" value="3"/>
</dbReference>
<proteinExistence type="predicted"/>
<feature type="transmembrane region" description="Helical" evidence="1">
    <location>
        <begin position="161"/>
        <end position="179"/>
    </location>
</feature>
<accession>A0A3B1A1T3</accession>
<dbReference type="SUPFAM" id="SSF81901">
    <property type="entry name" value="HCP-like"/>
    <property type="match status" value="1"/>
</dbReference>
<dbReference type="AlphaFoldDB" id="A0A3B1A1T3"/>
<dbReference type="EMBL" id="UOFR01000021">
    <property type="protein sequence ID" value="VAW93712.1"/>
    <property type="molecule type" value="Genomic_DNA"/>
</dbReference>
<dbReference type="InterPro" id="IPR011990">
    <property type="entry name" value="TPR-like_helical_dom_sf"/>
</dbReference>
<name>A0A3B1A1T3_9ZZZZ</name>